<accession>A0ABU1PTE3</accession>
<evidence type="ECO:0000313" key="3">
    <source>
        <dbReference type="Proteomes" id="UP001268819"/>
    </source>
</evidence>
<protein>
    <submittedName>
        <fullName evidence="2">Uncharacterized protein</fullName>
    </submittedName>
</protein>
<sequence length="311" mass="32805">METTLGMPAHRGGVLVRHPRVTISLLGAVSRTSGLDVDLLVRRAPDRRTALERQRDVREGRGDAPVGDAPVTGGLRVGWLDGDRVRPAHPVAWSSESGDREVGPHHRARYRLPPVFDEVRLVIAWTAFDIPDTEVTLPLPDRDAVARGTTPVWDAPALATPTAGGFGACGFGERPGAAPPLGVDEPGRVVAARRVLHRADHAVLVLDRLAVLGPDLLSLDLECLARGDVAREVTAAFPPGADDPGPRVAVLHGGVARTGHALRGSSSSGGDVLTCAREFVLERHGDVVDLLVAWPAAGLGPALARIPLDRA</sequence>
<comment type="caution">
    <text evidence="2">The sequence shown here is derived from an EMBL/GenBank/DDBJ whole genome shotgun (WGS) entry which is preliminary data.</text>
</comment>
<dbReference type="RefSeq" id="WP_310306898.1">
    <property type="nucleotide sequence ID" value="NZ_BAAAXB010000001.1"/>
</dbReference>
<organism evidence="2 3">
    <name type="scientific">Saccharothrix longispora</name>
    <dbReference type="NCBI Taxonomy" id="33920"/>
    <lineage>
        <taxon>Bacteria</taxon>
        <taxon>Bacillati</taxon>
        <taxon>Actinomycetota</taxon>
        <taxon>Actinomycetes</taxon>
        <taxon>Pseudonocardiales</taxon>
        <taxon>Pseudonocardiaceae</taxon>
        <taxon>Saccharothrix</taxon>
    </lineage>
</organism>
<dbReference type="Proteomes" id="UP001268819">
    <property type="component" value="Unassembled WGS sequence"/>
</dbReference>
<dbReference type="EMBL" id="JAVDSG010000001">
    <property type="protein sequence ID" value="MDR6593920.1"/>
    <property type="molecule type" value="Genomic_DNA"/>
</dbReference>
<evidence type="ECO:0000313" key="2">
    <source>
        <dbReference type="EMBL" id="MDR6593920.1"/>
    </source>
</evidence>
<name>A0ABU1PTE3_9PSEU</name>
<evidence type="ECO:0000256" key="1">
    <source>
        <dbReference type="SAM" id="MobiDB-lite"/>
    </source>
</evidence>
<keyword evidence="3" id="KW-1185">Reference proteome</keyword>
<feature type="compositionally biased region" description="Basic and acidic residues" evidence="1">
    <location>
        <begin position="51"/>
        <end position="62"/>
    </location>
</feature>
<gene>
    <name evidence="2" type="ORF">J2S66_002304</name>
</gene>
<proteinExistence type="predicted"/>
<reference evidence="2 3" key="1">
    <citation type="submission" date="2023-07" db="EMBL/GenBank/DDBJ databases">
        <title>Sequencing the genomes of 1000 actinobacteria strains.</title>
        <authorList>
            <person name="Klenk H.-P."/>
        </authorList>
    </citation>
    <scope>NUCLEOTIDE SEQUENCE [LARGE SCALE GENOMIC DNA]</scope>
    <source>
        <strain evidence="2 3">DSM 43749</strain>
    </source>
</reference>
<feature type="region of interest" description="Disordered" evidence="1">
    <location>
        <begin position="51"/>
        <end position="73"/>
    </location>
</feature>